<dbReference type="PANTHER" id="PTHR12801">
    <property type="entry name" value="RNA EXONUCLEASE REXO1 / RECO3 FAMILY MEMBER-RELATED"/>
    <property type="match status" value="1"/>
</dbReference>
<evidence type="ECO:0000256" key="2">
    <source>
        <dbReference type="ARBA" id="ARBA00022801"/>
    </source>
</evidence>
<dbReference type="GO" id="GO:0004527">
    <property type="term" value="F:exonuclease activity"/>
    <property type="evidence" value="ECO:0007669"/>
    <property type="project" value="UniProtKB-KW"/>
</dbReference>
<dbReference type="CDD" id="cd06145">
    <property type="entry name" value="REX1_like"/>
    <property type="match status" value="1"/>
</dbReference>
<dbReference type="InterPro" id="IPR036397">
    <property type="entry name" value="RNaseH_sf"/>
</dbReference>
<dbReference type="InterPro" id="IPR012337">
    <property type="entry name" value="RNaseH-like_sf"/>
</dbReference>
<evidence type="ECO:0000313" key="6">
    <source>
        <dbReference type="Proteomes" id="UP000812440"/>
    </source>
</evidence>
<name>A0A8T2IND6_9PIPI</name>
<accession>A0A8T2IND6</accession>
<dbReference type="GO" id="GO:0005634">
    <property type="term" value="C:nucleus"/>
    <property type="evidence" value="ECO:0007669"/>
    <property type="project" value="TreeGrafter"/>
</dbReference>
<reference evidence="5" key="1">
    <citation type="thesis" date="2020" institute="ProQuest LLC" country="789 East Eisenhower Parkway, Ann Arbor, MI, USA">
        <title>Comparative Genomics and Chromosome Evolution.</title>
        <authorList>
            <person name="Mudd A.B."/>
        </authorList>
    </citation>
    <scope>NUCLEOTIDE SEQUENCE</scope>
    <source>
        <strain evidence="5">Female2</strain>
        <tissue evidence="5">Blood</tissue>
    </source>
</reference>
<dbReference type="InterPro" id="IPR047021">
    <property type="entry name" value="REXO1/3/4-like"/>
</dbReference>
<evidence type="ECO:0000256" key="3">
    <source>
        <dbReference type="ARBA" id="ARBA00022839"/>
    </source>
</evidence>
<dbReference type="SMART" id="SM00479">
    <property type="entry name" value="EXOIII"/>
    <property type="match status" value="1"/>
</dbReference>
<dbReference type="InterPro" id="IPR034922">
    <property type="entry name" value="REX1-like_exo"/>
</dbReference>
<dbReference type="Proteomes" id="UP000812440">
    <property type="component" value="Chromosome 9"/>
</dbReference>
<dbReference type="PANTHER" id="PTHR12801:SF82">
    <property type="entry name" value="RNA EXONUCLEASE 5"/>
    <property type="match status" value="1"/>
</dbReference>
<dbReference type="SUPFAM" id="SSF53098">
    <property type="entry name" value="Ribonuclease H-like"/>
    <property type="match status" value="1"/>
</dbReference>
<dbReference type="Pfam" id="PF00929">
    <property type="entry name" value="RNase_T"/>
    <property type="match status" value="1"/>
</dbReference>
<evidence type="ECO:0000259" key="4">
    <source>
        <dbReference type="SMART" id="SM00479"/>
    </source>
</evidence>
<keyword evidence="3" id="KW-0269">Exonuclease</keyword>
<keyword evidence="2" id="KW-0378">Hydrolase</keyword>
<dbReference type="GO" id="GO:0003676">
    <property type="term" value="F:nucleic acid binding"/>
    <property type="evidence" value="ECO:0007669"/>
    <property type="project" value="InterPro"/>
</dbReference>
<feature type="non-terminal residue" evidence="5">
    <location>
        <position position="1"/>
    </location>
</feature>
<organism evidence="5 6">
    <name type="scientific">Hymenochirus boettgeri</name>
    <name type="common">Congo dwarf clawed frog</name>
    <dbReference type="NCBI Taxonomy" id="247094"/>
    <lineage>
        <taxon>Eukaryota</taxon>
        <taxon>Metazoa</taxon>
        <taxon>Chordata</taxon>
        <taxon>Craniata</taxon>
        <taxon>Vertebrata</taxon>
        <taxon>Euteleostomi</taxon>
        <taxon>Amphibia</taxon>
        <taxon>Batrachia</taxon>
        <taxon>Anura</taxon>
        <taxon>Pipoidea</taxon>
        <taxon>Pipidae</taxon>
        <taxon>Pipinae</taxon>
        <taxon>Hymenochirus</taxon>
    </lineage>
</organism>
<keyword evidence="6" id="KW-1185">Reference proteome</keyword>
<dbReference type="FunFam" id="3.30.420.10:FF:000175">
    <property type="entry name" value="RNA exonuclease 5"/>
    <property type="match status" value="1"/>
</dbReference>
<feature type="domain" description="Exonuclease" evidence="4">
    <location>
        <begin position="221"/>
        <end position="379"/>
    </location>
</feature>
<proteinExistence type="predicted"/>
<protein>
    <recommendedName>
        <fullName evidence="4">Exonuclease domain-containing protein</fullName>
    </recommendedName>
</protein>
<sequence>MKTWQQGSCTLMEEVTSEIPYKRPSIDMENGINFKNKREKLDHEDIASCTKNKFKESPRLSVALFRDNCVIQHKDIHDLLKYACLGKVESQTSWCRIHHQDSLRSVAIIVLQGLSKLHFYRFYLHFQHLRKLFKHRFTMPPSPSDFIASLVGTSPDRPGSSCAISRTDPIILKYGNEHPGLTRYLLTQKEMKENDYPVVGSDDAINYVNTGCSGLVTDDSPLFGLDCEMCVTDQGYELTRISLVDAGGNCILNQLVKPDNHIRDYMTRFSGVTKKMLLPVKLKLKDVQHMLKTLLPADAILVGHSLCNDLKALKMIHPNVIDTALLFARLNNRKFRLKFLAKSVLGREIQNGEVNGHCPAEDAKAALNLAQYFIHHGPQKVAQLNLEKVQWNMNSQNGPLEAEQPHSLLESLNASGKKIVYISKSNGQKAPTTSSAYDCVWCSSDEEVLGKACPLDPPASVNVINFSPSKLESLNSVVMTST</sequence>
<evidence type="ECO:0000256" key="1">
    <source>
        <dbReference type="ARBA" id="ARBA00022722"/>
    </source>
</evidence>
<dbReference type="EMBL" id="JAACNH010000009">
    <property type="protein sequence ID" value="KAG8433107.1"/>
    <property type="molecule type" value="Genomic_DNA"/>
</dbReference>
<dbReference type="AlphaFoldDB" id="A0A8T2IND6"/>
<evidence type="ECO:0000313" key="5">
    <source>
        <dbReference type="EMBL" id="KAG8433107.1"/>
    </source>
</evidence>
<keyword evidence="1" id="KW-0540">Nuclease</keyword>
<dbReference type="OrthoDB" id="3996471at2759"/>
<dbReference type="Gene3D" id="3.30.420.10">
    <property type="entry name" value="Ribonuclease H-like superfamily/Ribonuclease H"/>
    <property type="match status" value="1"/>
</dbReference>
<comment type="caution">
    <text evidence="5">The sequence shown here is derived from an EMBL/GenBank/DDBJ whole genome shotgun (WGS) entry which is preliminary data.</text>
</comment>
<gene>
    <name evidence="5" type="ORF">GDO86_017406</name>
</gene>
<dbReference type="InterPro" id="IPR013520">
    <property type="entry name" value="Ribonucl_H"/>
</dbReference>